<sequence length="234" mass="27087">MLCVKCNRFEGEVNVSGKLLCVQCARDEIVKRVRRELSSTGFLEKNDRVLIAYPTFYGNVAALIKDIVSRICKGCNLTIDEVKVEPKGDINETLWTLFKEVFDLNYKKVILPLTADFFLSYLIYSISSLNHGFLSYYDLVTEFRGVKFFIPLFSTPLQELKGFSEITGELNTKDEVLDEILKWSHKEFQDNEIFHTFVNSLTIFSGKRCKICGAYVRPNEEYCQYCLRLSSQKR</sequence>
<dbReference type="EMBL" id="JZWS01000009">
    <property type="protein sequence ID" value="KJR79400.1"/>
    <property type="molecule type" value="Genomic_DNA"/>
</dbReference>
<accession>A0A0F2LSC8</accession>
<evidence type="ECO:0000313" key="1">
    <source>
        <dbReference type="EMBL" id="KJR79400.1"/>
    </source>
</evidence>
<evidence type="ECO:0000313" key="2">
    <source>
        <dbReference type="EMBL" id="MCL7344056.1"/>
    </source>
</evidence>
<gene>
    <name evidence="2" type="ORF">TQ35_005720</name>
    <name evidence="1" type="ORF">TQ35_02230</name>
</gene>
<reference evidence="2" key="2">
    <citation type="submission" date="2022-05" db="EMBL/GenBank/DDBJ databases">
        <title>Metagenome Sequencing of an Archaeal-Dominated Microbial Community from a Hot Spring at the Los Azufres Geothermal Field, Mexico.</title>
        <authorList>
            <person name="Marin-Paredes R."/>
            <person name="Martinez-Romero E."/>
            <person name="Servin-Garciduenas L.E."/>
        </authorList>
    </citation>
    <scope>NUCLEOTIDE SEQUENCE</scope>
    <source>
        <strain evidence="2">AZ1-454</strain>
    </source>
</reference>
<proteinExistence type="predicted"/>
<protein>
    <submittedName>
        <fullName evidence="1">Uncharacterized protein</fullName>
    </submittedName>
</protein>
<organism evidence="1">
    <name type="scientific">Candidatus Aramenus sulfurataquae</name>
    <dbReference type="NCBI Taxonomy" id="1326980"/>
    <lineage>
        <taxon>Archaea</taxon>
        <taxon>Thermoproteota</taxon>
        <taxon>Thermoprotei</taxon>
        <taxon>Sulfolobales</taxon>
        <taxon>Sulfolobaceae</taxon>
        <taxon>Candidatus Aramenus</taxon>
    </lineage>
</organism>
<dbReference type="AlphaFoldDB" id="A0A0F2LSC8"/>
<name>A0A0F2LSC8_9CREN</name>
<reference evidence="1" key="1">
    <citation type="submission" date="2015-03" db="EMBL/GenBank/DDBJ databases">
        <title>Metagenome Sequencing of an Archaeal-Dominated Microbial Community from a Hot Spring at the Los Azufres Geothermal Field, Mexico.</title>
        <authorList>
            <person name="Servin-Garciduenas L.E."/>
            <person name="Martinez-Romero E."/>
        </authorList>
    </citation>
    <scope>NUCLEOTIDE SEQUENCE [LARGE SCALE GENOMIC DNA]</scope>
    <source>
        <strain evidence="1">AZ1-454</strain>
    </source>
</reference>
<dbReference type="EMBL" id="JZWS02000004">
    <property type="protein sequence ID" value="MCL7344056.1"/>
    <property type="molecule type" value="Genomic_DNA"/>
</dbReference>
<comment type="caution">
    <text evidence="1">The sequence shown here is derived from an EMBL/GenBank/DDBJ whole genome shotgun (WGS) entry which is preliminary data.</text>
</comment>